<dbReference type="GO" id="GO:0017111">
    <property type="term" value="F:ribonucleoside triphosphate phosphatase activity"/>
    <property type="evidence" value="ECO:0007669"/>
    <property type="project" value="TreeGrafter"/>
</dbReference>
<comment type="function">
    <text evidence="3">After transfer of sugars to endogenous macromolecular acceptors, the enzyme converts nucleoside diphosphates to nucleoside monophosphates which in turn exit the Golgi lumen in a coupled antiporter reaction, allowing entry of additional nucleotide sugar from the cytosol.</text>
</comment>
<keyword evidence="2 7" id="KW-0378">Hydrolase</keyword>
<protein>
    <recommendedName>
        <fullName evidence="4">guanosine-diphosphatase</fullName>
        <ecNumber evidence="4">3.6.1.42</ecNumber>
    </recommendedName>
</protein>
<accession>A0A1R1PWR9</accession>
<keyword evidence="6" id="KW-0067">ATP-binding</keyword>
<evidence type="ECO:0000256" key="1">
    <source>
        <dbReference type="ARBA" id="ARBA00009283"/>
    </source>
</evidence>
<evidence type="ECO:0000256" key="6">
    <source>
        <dbReference type="PIRSR" id="PIRSR600407-2"/>
    </source>
</evidence>
<evidence type="ECO:0000256" key="2">
    <source>
        <dbReference type="ARBA" id="ARBA00022801"/>
    </source>
</evidence>
<proteinExistence type="inferred from homology"/>
<keyword evidence="8" id="KW-1133">Transmembrane helix</keyword>
<evidence type="ECO:0000313" key="9">
    <source>
        <dbReference type="EMBL" id="OMH85352.1"/>
    </source>
</evidence>
<dbReference type="Gene3D" id="3.30.420.150">
    <property type="entry name" value="Exopolyphosphatase. Domain 2"/>
    <property type="match status" value="1"/>
</dbReference>
<comment type="caution">
    <text evidence="9">The sequence shown here is derived from an EMBL/GenBank/DDBJ whole genome shotgun (WGS) entry which is preliminary data.</text>
</comment>
<feature type="transmembrane region" description="Helical" evidence="8">
    <location>
        <begin position="41"/>
        <end position="61"/>
    </location>
</feature>
<evidence type="ECO:0000256" key="7">
    <source>
        <dbReference type="RuleBase" id="RU003833"/>
    </source>
</evidence>
<dbReference type="Pfam" id="PF01150">
    <property type="entry name" value="GDA1_CD39"/>
    <property type="match status" value="1"/>
</dbReference>
<dbReference type="GO" id="GO:0005524">
    <property type="term" value="F:ATP binding"/>
    <property type="evidence" value="ECO:0007669"/>
    <property type="project" value="UniProtKB-KW"/>
</dbReference>
<comment type="similarity">
    <text evidence="1 7">Belongs to the GDA1/CD39 NTPase family.</text>
</comment>
<name>A0A1R1PWR9_ZANCU</name>
<dbReference type="OrthoDB" id="6372431at2759"/>
<dbReference type="PANTHER" id="PTHR11782">
    <property type="entry name" value="ADENOSINE/GUANOSINE DIPHOSPHATASE"/>
    <property type="match status" value="1"/>
</dbReference>
<gene>
    <name evidence="9" type="ORF">AX774_g1107</name>
</gene>
<dbReference type="InterPro" id="IPR000407">
    <property type="entry name" value="GDA1_CD39_NTPase"/>
</dbReference>
<keyword evidence="8" id="KW-0812">Transmembrane</keyword>
<keyword evidence="10" id="KW-1185">Reference proteome</keyword>
<feature type="binding site" evidence="6">
    <location>
        <begin position="244"/>
        <end position="248"/>
    </location>
    <ligand>
        <name>ATP</name>
        <dbReference type="ChEBI" id="CHEBI:30616"/>
    </ligand>
</feature>
<dbReference type="GO" id="GO:0006487">
    <property type="term" value="P:protein N-linked glycosylation"/>
    <property type="evidence" value="ECO:0007669"/>
    <property type="project" value="TreeGrafter"/>
</dbReference>
<dbReference type="GO" id="GO:0016020">
    <property type="term" value="C:membrane"/>
    <property type="evidence" value="ECO:0007669"/>
    <property type="project" value="TreeGrafter"/>
</dbReference>
<dbReference type="PANTHER" id="PTHR11782:SF83">
    <property type="entry name" value="GUANOSINE-DIPHOSPHATASE"/>
    <property type="match status" value="1"/>
</dbReference>
<dbReference type="GO" id="GO:0045134">
    <property type="term" value="F:UDP phosphatase activity"/>
    <property type="evidence" value="ECO:0007669"/>
    <property type="project" value="TreeGrafter"/>
</dbReference>
<keyword evidence="8" id="KW-0472">Membrane</keyword>
<dbReference type="AlphaFoldDB" id="A0A1R1PWR9"/>
<dbReference type="GO" id="GO:0009134">
    <property type="term" value="P:nucleoside diphosphate catabolic process"/>
    <property type="evidence" value="ECO:0007669"/>
    <property type="project" value="TreeGrafter"/>
</dbReference>
<dbReference type="GO" id="GO:0004382">
    <property type="term" value="F:GDP phosphatase activity"/>
    <property type="evidence" value="ECO:0007669"/>
    <property type="project" value="UniProtKB-EC"/>
</dbReference>
<dbReference type="Proteomes" id="UP000188320">
    <property type="component" value="Unassembled WGS sequence"/>
</dbReference>
<feature type="active site" description="Proton acceptor" evidence="5">
    <location>
        <position position="214"/>
    </location>
</feature>
<reference evidence="10" key="1">
    <citation type="submission" date="2017-01" db="EMBL/GenBank/DDBJ databases">
        <authorList>
            <person name="Wang Y."/>
            <person name="White M."/>
            <person name="Kvist S."/>
            <person name="Moncalvo J.-M."/>
        </authorList>
    </citation>
    <scope>NUCLEOTIDE SEQUENCE [LARGE SCALE GENOMIC DNA]</scope>
    <source>
        <strain evidence="10">COL-18-3</strain>
    </source>
</reference>
<dbReference type="Gene3D" id="3.30.420.40">
    <property type="match status" value="1"/>
</dbReference>
<evidence type="ECO:0000256" key="3">
    <source>
        <dbReference type="ARBA" id="ARBA00037742"/>
    </source>
</evidence>
<sequence>MESIKKFGDRLFGDGYSVLDGSTNSIAYKKNRRRAIFTRKCIRMPGILAILLAITYLMFLLSTRESVREKTLVSSKHCDMPTPGRPLVQYVLMLDAGSTGSRIHVYKFNYCKTQPELEDEVFEETKPGLSSFDGDAEGAAASLDKLMDTALKNVPKHLYNCTPVSVKATAGLRLLGEAKSKAILQAIEARLSSKYPFVIAKEETPVSVMDGRDEGVFAWITVNYLLGLLGGAQVRTAGTLDLGGGSAQIVFEPLFGEKDSNTQEKHTGMHQGDHKHSFGYGEKSYDIYQNSYLGYGLMESRKKMLAHIADSTDISEGMKVSHPCFPKKFEKKVDSKKHRNEINIIGGANTTNGFETCLNVARSILNVQKECTIKPCAFDGVYQPNFEQTFAQNPFYVFSYFYDLLTPLGVSDQFKLSDIKNVAERVCRHDLDLFSDSKHKSAVESSDFYCLDLTYIYTLLKHGIGVSDQRDLKTTRKINGIETGWCLGASLALLNSHAYCKA</sequence>
<dbReference type="EMBL" id="LSSK01000093">
    <property type="protein sequence ID" value="OMH85352.1"/>
    <property type="molecule type" value="Genomic_DNA"/>
</dbReference>
<dbReference type="EC" id="3.6.1.42" evidence="4"/>
<evidence type="ECO:0000256" key="4">
    <source>
        <dbReference type="ARBA" id="ARBA00038903"/>
    </source>
</evidence>
<evidence type="ECO:0000256" key="8">
    <source>
        <dbReference type="SAM" id="Phobius"/>
    </source>
</evidence>
<evidence type="ECO:0000313" key="10">
    <source>
        <dbReference type="Proteomes" id="UP000188320"/>
    </source>
</evidence>
<keyword evidence="6" id="KW-0547">Nucleotide-binding</keyword>
<dbReference type="GO" id="GO:0005794">
    <property type="term" value="C:Golgi apparatus"/>
    <property type="evidence" value="ECO:0007669"/>
    <property type="project" value="TreeGrafter"/>
</dbReference>
<organism evidence="9 10">
    <name type="scientific">Zancudomyces culisetae</name>
    <name type="common">Gut fungus</name>
    <name type="synonym">Smittium culisetae</name>
    <dbReference type="NCBI Taxonomy" id="1213189"/>
    <lineage>
        <taxon>Eukaryota</taxon>
        <taxon>Fungi</taxon>
        <taxon>Fungi incertae sedis</taxon>
        <taxon>Zoopagomycota</taxon>
        <taxon>Kickxellomycotina</taxon>
        <taxon>Harpellomycetes</taxon>
        <taxon>Harpellales</taxon>
        <taxon>Legeriomycetaceae</taxon>
        <taxon>Zancudomyces</taxon>
    </lineage>
</organism>
<dbReference type="PROSITE" id="PS01238">
    <property type="entry name" value="GDA1_CD39_NTPASE"/>
    <property type="match status" value="1"/>
</dbReference>
<evidence type="ECO:0000256" key="5">
    <source>
        <dbReference type="PIRSR" id="PIRSR600407-1"/>
    </source>
</evidence>